<evidence type="ECO:0000256" key="3">
    <source>
        <dbReference type="ARBA" id="ARBA00022842"/>
    </source>
</evidence>
<keyword evidence="5" id="KW-1185">Reference proteome</keyword>
<evidence type="ECO:0000256" key="1">
    <source>
        <dbReference type="ARBA" id="ARBA00001946"/>
    </source>
</evidence>
<dbReference type="InterPro" id="IPR015813">
    <property type="entry name" value="Pyrv/PenolPyrv_kinase-like_dom"/>
</dbReference>
<keyword evidence="4" id="KW-0456">Lyase</keyword>
<dbReference type="PANTHER" id="PTHR32308:SF10">
    <property type="entry name" value="CITRATE LYASE SUBUNIT BETA"/>
    <property type="match status" value="1"/>
</dbReference>
<organism evidence="4 5">
    <name type="scientific">Actinomadura sediminis</name>
    <dbReference type="NCBI Taxonomy" id="1038904"/>
    <lineage>
        <taxon>Bacteria</taxon>
        <taxon>Bacillati</taxon>
        <taxon>Actinomycetota</taxon>
        <taxon>Actinomycetes</taxon>
        <taxon>Streptosporangiales</taxon>
        <taxon>Thermomonosporaceae</taxon>
        <taxon>Actinomadura</taxon>
    </lineage>
</organism>
<proteinExistence type="predicted"/>
<evidence type="ECO:0000256" key="2">
    <source>
        <dbReference type="ARBA" id="ARBA00022723"/>
    </source>
</evidence>
<dbReference type="Proteomes" id="UP001596972">
    <property type="component" value="Unassembled WGS sequence"/>
</dbReference>
<reference evidence="5" key="1">
    <citation type="journal article" date="2019" name="Int. J. Syst. Evol. Microbiol.">
        <title>The Global Catalogue of Microorganisms (GCM) 10K type strain sequencing project: providing services to taxonomists for standard genome sequencing and annotation.</title>
        <authorList>
            <consortium name="The Broad Institute Genomics Platform"/>
            <consortium name="The Broad Institute Genome Sequencing Center for Infectious Disease"/>
            <person name="Wu L."/>
            <person name="Ma J."/>
        </authorList>
    </citation>
    <scope>NUCLEOTIDE SEQUENCE [LARGE SCALE GENOMIC DNA]</scope>
    <source>
        <strain evidence="5">JCM 31202</strain>
    </source>
</reference>
<dbReference type="PANTHER" id="PTHR32308">
    <property type="entry name" value="LYASE BETA SUBUNIT, PUTATIVE (AFU_ORTHOLOGUE AFUA_4G13030)-RELATED"/>
    <property type="match status" value="1"/>
</dbReference>
<name>A0ABW3ES98_9ACTN</name>
<keyword evidence="2" id="KW-0479">Metal-binding</keyword>
<evidence type="ECO:0000313" key="5">
    <source>
        <dbReference type="Proteomes" id="UP001596972"/>
    </source>
</evidence>
<keyword evidence="3" id="KW-0460">Magnesium</keyword>
<dbReference type="Pfam" id="PF15617">
    <property type="entry name" value="C-C_Bond_Lyase"/>
    <property type="match status" value="1"/>
</dbReference>
<dbReference type="InterPro" id="IPR040442">
    <property type="entry name" value="Pyrv_kinase-like_dom_sf"/>
</dbReference>
<comment type="caution">
    <text evidence="4">The sequence shown here is derived from an EMBL/GenBank/DDBJ whole genome shotgun (WGS) entry which is preliminary data.</text>
</comment>
<comment type="cofactor">
    <cofactor evidence="1">
        <name>Mg(2+)</name>
        <dbReference type="ChEBI" id="CHEBI:18420"/>
    </cofactor>
</comment>
<dbReference type="EMBL" id="JBHTJA010000025">
    <property type="protein sequence ID" value="MFD0901783.1"/>
    <property type="molecule type" value="Genomic_DNA"/>
</dbReference>
<dbReference type="InterPro" id="IPR039480">
    <property type="entry name" value="C-C_Bond_Lyase-like"/>
</dbReference>
<sequence length="405" mass="43853">MHDPGTERPATPDACARRPAMRHFDHVDAARRKHLFYRHPRPFTRHDDPAVLAVALGATLYTPATRPSLADDMVKAARRGVKSMVVCLEDAIADTDVVRGEANLVAAFAGLHARGSAAPLLFVRVRTPRQIGDLIDRLGAAAELVTGFVLPKFGVSTGGAFLDALADTAARTGLRLLAMPVIENPETVYAETRAGMLDDIARLLAKHRDRILAVRLGATDMSAAYGLRRPPDLTIYDIRPVAGVISDVVNVLGRADGTGFVITGPVWEYFSAGERMFKPQLRRTPFDEHRAAPLRQRLITADLDGLIREVHLDKANGLTGKTVIHPSHVAAVHALSVVTHEEYCDAADILGVAGGGAMASAYANKMNEAKPHRAWAERLMLRARVFGVAAEDVTFVELLEAADVR</sequence>
<evidence type="ECO:0000313" key="4">
    <source>
        <dbReference type="EMBL" id="MFD0901783.1"/>
    </source>
</evidence>
<accession>A0ABW3ES98</accession>
<dbReference type="Gene3D" id="3.20.20.60">
    <property type="entry name" value="Phosphoenolpyruvate-binding domains"/>
    <property type="match status" value="2"/>
</dbReference>
<protein>
    <submittedName>
        <fullName evidence="4">HpcH/HpaI aldolase/citrate lyase family protein</fullName>
    </submittedName>
</protein>
<dbReference type="GO" id="GO:0016829">
    <property type="term" value="F:lyase activity"/>
    <property type="evidence" value="ECO:0007669"/>
    <property type="project" value="UniProtKB-KW"/>
</dbReference>
<gene>
    <name evidence="4" type="ORF">ACFQ11_15395</name>
</gene>
<dbReference type="RefSeq" id="WP_378299013.1">
    <property type="nucleotide sequence ID" value="NZ_JBHTJA010000025.1"/>
</dbReference>
<dbReference type="SUPFAM" id="SSF51621">
    <property type="entry name" value="Phosphoenolpyruvate/pyruvate domain"/>
    <property type="match status" value="1"/>
</dbReference>